<dbReference type="Proteomes" id="UP001295444">
    <property type="component" value="Chromosome 05"/>
</dbReference>
<sequence>GHHSGIMTAYRDQTTEKPVAKHFLAMQHHLPTLKFIGIDHVPPLVRGGDRSKMLLQREAYWIHHLDTVTPKGADRKLRSAAEGEDFV</sequence>
<feature type="non-terminal residue" evidence="1">
    <location>
        <position position="87"/>
    </location>
</feature>
<name>A0AAD1S6W0_PELCU</name>
<keyword evidence="2" id="KW-1185">Reference proteome</keyword>
<gene>
    <name evidence="1" type="ORF">PECUL_23A015806</name>
</gene>
<dbReference type="AlphaFoldDB" id="A0AAD1S6W0"/>
<evidence type="ECO:0000313" key="1">
    <source>
        <dbReference type="EMBL" id="CAH2293870.1"/>
    </source>
</evidence>
<accession>A0AAD1S6W0</accession>
<organism evidence="1 2">
    <name type="scientific">Pelobates cultripes</name>
    <name type="common">Western spadefoot toad</name>
    <dbReference type="NCBI Taxonomy" id="61616"/>
    <lineage>
        <taxon>Eukaryota</taxon>
        <taxon>Metazoa</taxon>
        <taxon>Chordata</taxon>
        <taxon>Craniata</taxon>
        <taxon>Vertebrata</taxon>
        <taxon>Euteleostomi</taxon>
        <taxon>Amphibia</taxon>
        <taxon>Batrachia</taxon>
        <taxon>Anura</taxon>
        <taxon>Pelobatoidea</taxon>
        <taxon>Pelobatidae</taxon>
        <taxon>Pelobates</taxon>
    </lineage>
</organism>
<evidence type="ECO:0000313" key="2">
    <source>
        <dbReference type="Proteomes" id="UP001295444"/>
    </source>
</evidence>
<reference evidence="1" key="1">
    <citation type="submission" date="2022-03" db="EMBL/GenBank/DDBJ databases">
        <authorList>
            <person name="Alioto T."/>
            <person name="Alioto T."/>
            <person name="Gomez Garrido J."/>
        </authorList>
    </citation>
    <scope>NUCLEOTIDE SEQUENCE</scope>
</reference>
<proteinExistence type="predicted"/>
<dbReference type="EMBL" id="OW240916">
    <property type="protein sequence ID" value="CAH2293870.1"/>
    <property type="molecule type" value="Genomic_DNA"/>
</dbReference>
<feature type="non-terminal residue" evidence="1">
    <location>
        <position position="1"/>
    </location>
</feature>
<protein>
    <submittedName>
        <fullName evidence="1">Uncharacterized protein</fullName>
    </submittedName>
</protein>